<dbReference type="SUPFAM" id="SSF51182">
    <property type="entry name" value="RmlC-like cupins"/>
    <property type="match status" value="1"/>
</dbReference>
<proteinExistence type="predicted"/>
<evidence type="ECO:0000313" key="1">
    <source>
        <dbReference type="EMBL" id="QBP12243.1"/>
    </source>
</evidence>
<accession>A0A2L0X3Q2</accession>
<dbReference type="Pfam" id="PF07883">
    <property type="entry name" value="Cupin_2"/>
    <property type="match status" value="1"/>
</dbReference>
<dbReference type="AlphaFoldDB" id="A0A2L0X3Q2"/>
<dbReference type="EMBL" id="CP037901">
    <property type="protein sequence ID" value="QBP12243.1"/>
    <property type="molecule type" value="Genomic_DNA"/>
</dbReference>
<sequence length="146" mass="15734">MTALAIRRTALQVPLIAAMLLCTMTAARPALAHEAGHETTTPVMKQDIPEAKGRHVFMITVAYKPGQASEPHRHPGSIFAYVLDGEVESQLDGQPARVYKAGEAWYEPPGAKHLVSRNASSTKPAKLLVYGIAEGNTPVKLPLDAR</sequence>
<dbReference type="OrthoDB" id="9813436at2"/>
<gene>
    <name evidence="1" type="ORF">DDF84_021005</name>
</gene>
<dbReference type="PANTHER" id="PTHR38599">
    <property type="entry name" value="CUPIN DOMAIN PROTEIN (AFU_ORTHOLOGUE AFUA_3G13620)"/>
    <property type="match status" value="1"/>
</dbReference>
<reference evidence="1 2" key="1">
    <citation type="submission" date="2019-03" db="EMBL/GenBank/DDBJ databases">
        <title>Comparative insights into the high quality Complete genome sequence of highly metal resistant Cupriavidus metallidurans strain BS1 isolated from a gold-copper mine.</title>
        <authorList>
            <person name="Mazhar H.S."/>
            <person name="Rensing C."/>
        </authorList>
    </citation>
    <scope>NUCLEOTIDE SEQUENCE [LARGE SCALE GENOMIC DNA]</scope>
    <source>
        <strain evidence="1 2">BS1</strain>
    </source>
</reference>
<dbReference type="Gene3D" id="2.60.120.10">
    <property type="entry name" value="Jelly Rolls"/>
    <property type="match status" value="1"/>
</dbReference>
<protein>
    <submittedName>
        <fullName evidence="1">Cupin domain-containing protein</fullName>
    </submittedName>
</protein>
<dbReference type="PANTHER" id="PTHR38599:SF1">
    <property type="entry name" value="CUPIN DOMAIN PROTEIN (AFU_ORTHOLOGUE AFUA_3G13620)"/>
    <property type="match status" value="1"/>
</dbReference>
<dbReference type="InterPro" id="IPR014710">
    <property type="entry name" value="RmlC-like_jellyroll"/>
</dbReference>
<organism evidence="1 2">
    <name type="scientific">Cupriavidus metallidurans</name>
    <dbReference type="NCBI Taxonomy" id="119219"/>
    <lineage>
        <taxon>Bacteria</taxon>
        <taxon>Pseudomonadati</taxon>
        <taxon>Pseudomonadota</taxon>
        <taxon>Betaproteobacteria</taxon>
        <taxon>Burkholderiales</taxon>
        <taxon>Burkholderiaceae</taxon>
        <taxon>Cupriavidus</taxon>
    </lineage>
</organism>
<evidence type="ECO:0000313" key="2">
    <source>
        <dbReference type="Proteomes" id="UP000253772"/>
    </source>
</evidence>
<name>A0A2L0X3Q2_9BURK</name>
<dbReference type="InterPro" id="IPR013096">
    <property type="entry name" value="Cupin_2"/>
</dbReference>
<dbReference type="CDD" id="cd02234">
    <property type="entry name" value="cupin_BLR7677-like"/>
    <property type="match status" value="1"/>
</dbReference>
<dbReference type="InterPro" id="IPR011051">
    <property type="entry name" value="RmlC_Cupin_sf"/>
</dbReference>
<dbReference type="Proteomes" id="UP000253772">
    <property type="component" value="Chromosome c2"/>
</dbReference>
<dbReference type="RefSeq" id="WP_017513326.1">
    <property type="nucleotide sequence ID" value="NZ_CP026544.1"/>
</dbReference>